<evidence type="ECO:0000313" key="1">
    <source>
        <dbReference type="EMBL" id="TQL96540.1"/>
    </source>
</evidence>
<organism evidence="1 2">
    <name type="scientific">Actinoallomurus bryophytorum</name>
    <dbReference type="NCBI Taxonomy" id="1490222"/>
    <lineage>
        <taxon>Bacteria</taxon>
        <taxon>Bacillati</taxon>
        <taxon>Actinomycetota</taxon>
        <taxon>Actinomycetes</taxon>
        <taxon>Streptosporangiales</taxon>
        <taxon>Thermomonosporaceae</taxon>
        <taxon>Actinoallomurus</taxon>
    </lineage>
</organism>
<reference evidence="1 2" key="1">
    <citation type="submission" date="2019-06" db="EMBL/GenBank/DDBJ databases">
        <title>Sequencing the genomes of 1000 actinobacteria strains.</title>
        <authorList>
            <person name="Klenk H.-P."/>
        </authorList>
    </citation>
    <scope>NUCLEOTIDE SEQUENCE [LARGE SCALE GENOMIC DNA]</scope>
    <source>
        <strain evidence="1 2">DSM 102200</strain>
    </source>
</reference>
<dbReference type="Proteomes" id="UP000316096">
    <property type="component" value="Unassembled WGS sequence"/>
</dbReference>
<protein>
    <submittedName>
        <fullName evidence="1">Uncharacterized protein</fullName>
    </submittedName>
</protein>
<comment type="caution">
    <text evidence="1">The sequence shown here is derived from an EMBL/GenBank/DDBJ whole genome shotgun (WGS) entry which is preliminary data.</text>
</comment>
<dbReference type="EMBL" id="VFOZ01000001">
    <property type="protein sequence ID" value="TQL96540.1"/>
    <property type="molecule type" value="Genomic_DNA"/>
</dbReference>
<accession>A0A543CHQ4</accession>
<sequence>MAASSSDPEAFGVAVLDHSFAGTSFLASEEDANRVDAVFSIMLPNSGKSKVRDGHLHDAMHIATAIGYGG</sequence>
<gene>
    <name evidence="1" type="ORF">FB559_2074</name>
</gene>
<proteinExistence type="predicted"/>
<keyword evidence="2" id="KW-1185">Reference proteome</keyword>
<name>A0A543CHQ4_9ACTN</name>
<evidence type="ECO:0000313" key="2">
    <source>
        <dbReference type="Proteomes" id="UP000316096"/>
    </source>
</evidence>
<dbReference type="AlphaFoldDB" id="A0A543CHQ4"/>